<dbReference type="PANTHER" id="PTHR43657:SF1">
    <property type="entry name" value="ALTERED INHERITANCE OF MITOCHONDRIA PROTEIN 24, MITOCHONDRIAL"/>
    <property type="match status" value="1"/>
</dbReference>
<reference evidence="2 3" key="1">
    <citation type="journal article" date="2023" name="Commun. Biol.">
        <title>Genome analysis of Parmales, the sister group of diatoms, reveals the evolutionary specialization of diatoms from phago-mixotrophs to photoautotrophs.</title>
        <authorList>
            <person name="Ban H."/>
            <person name="Sato S."/>
            <person name="Yoshikawa S."/>
            <person name="Yamada K."/>
            <person name="Nakamura Y."/>
            <person name="Ichinomiya M."/>
            <person name="Sato N."/>
            <person name="Blanc-Mathieu R."/>
            <person name="Endo H."/>
            <person name="Kuwata A."/>
            <person name="Ogata H."/>
        </authorList>
    </citation>
    <scope>NUCLEOTIDE SEQUENCE [LARGE SCALE GENOMIC DNA]</scope>
</reference>
<evidence type="ECO:0000256" key="1">
    <source>
        <dbReference type="SAM" id="MobiDB-lite"/>
    </source>
</evidence>
<dbReference type="Gene3D" id="3.60.160.10">
    <property type="entry name" value="Mitochondrial biogenesis AIM24"/>
    <property type="match status" value="1"/>
</dbReference>
<accession>A0ABQ6MV42</accession>
<dbReference type="Pfam" id="PF01987">
    <property type="entry name" value="AIM24"/>
    <property type="match status" value="1"/>
</dbReference>
<dbReference type="InterPro" id="IPR016031">
    <property type="entry name" value="Trp_RNA-bd_attenuator-like_dom"/>
</dbReference>
<comment type="caution">
    <text evidence="2">The sequence shown here is derived from an EMBL/GenBank/DDBJ whole genome shotgun (WGS) entry which is preliminary data.</text>
</comment>
<evidence type="ECO:0008006" key="4">
    <source>
        <dbReference type="Google" id="ProtNLM"/>
    </source>
</evidence>
<dbReference type="InterPro" id="IPR002838">
    <property type="entry name" value="AIM24"/>
</dbReference>
<organism evidence="2 3">
    <name type="scientific">Tetraparma gracilis</name>
    <dbReference type="NCBI Taxonomy" id="2962635"/>
    <lineage>
        <taxon>Eukaryota</taxon>
        <taxon>Sar</taxon>
        <taxon>Stramenopiles</taxon>
        <taxon>Ochrophyta</taxon>
        <taxon>Bolidophyceae</taxon>
        <taxon>Parmales</taxon>
        <taxon>Triparmaceae</taxon>
        <taxon>Tetraparma</taxon>
    </lineage>
</organism>
<feature type="compositionally biased region" description="Gly residues" evidence="1">
    <location>
        <begin position="389"/>
        <end position="403"/>
    </location>
</feature>
<dbReference type="SUPFAM" id="SSF51219">
    <property type="entry name" value="TRAP-like"/>
    <property type="match status" value="1"/>
</dbReference>
<dbReference type="InterPro" id="IPR036983">
    <property type="entry name" value="AIM24_sf"/>
</dbReference>
<dbReference type="Proteomes" id="UP001165060">
    <property type="component" value="Unassembled WGS sequence"/>
</dbReference>
<proteinExistence type="predicted"/>
<dbReference type="EMBL" id="BRYB01001760">
    <property type="protein sequence ID" value="GMI33084.1"/>
    <property type="molecule type" value="Genomic_DNA"/>
</dbReference>
<evidence type="ECO:0000313" key="3">
    <source>
        <dbReference type="Proteomes" id="UP001165060"/>
    </source>
</evidence>
<name>A0ABQ6MV42_9STRA</name>
<feature type="region of interest" description="Disordered" evidence="1">
    <location>
        <begin position="300"/>
        <end position="414"/>
    </location>
</feature>
<gene>
    <name evidence="2" type="ORF">TeGR_g3977</name>
</gene>
<sequence length="414" mass="41930">MLASLARPLRPPLSRALSSSYPAVPRDAMITSTVDASLPPSRAIDMRAAFEVVGGDIQNLRCTLEPGQILRTESASMLYMTDGVTMETSTGGGMGEAFKRYIAGSTAFITDFKFEGEGRGEVTLGPDFPSKIEHVQLGDYDNEITCAKGSMLCMGVDVELTAAPVKDLKAGFFGGEGFILQKLTTSSPYGGAYITGTGALHQLEVRPGESLRISTGALVAFTSATLEFNTEMLSGVKNVLFGGEGLFLTKITNESGYPGFVWVQGLESGKFVSEIGRRGGFAGGGGGFGMPIMMGGMGGGGGEGAGAGEGAGEGGEGGEGGAEGAITGDRSNMTGASVAGSEMGVGGSDEASLFGDEAPPPLDDAGSGFSNDPPLDTFGDDGTSFDAGDVGGGEEAGGGGGGLFDMISDIFSED</sequence>
<keyword evidence="3" id="KW-1185">Reference proteome</keyword>
<evidence type="ECO:0000313" key="2">
    <source>
        <dbReference type="EMBL" id="GMI33084.1"/>
    </source>
</evidence>
<dbReference type="PANTHER" id="PTHR43657">
    <property type="entry name" value="TRYPTOPHAN RNA-BINDING ATTENUATOR PROTEIN-LIKE PROTEIN"/>
    <property type="match status" value="1"/>
</dbReference>
<protein>
    <recommendedName>
        <fullName evidence="4">Altered inheritance of mitochondria protein 24, mitochondrial</fullName>
    </recommendedName>
</protein>
<feature type="compositionally biased region" description="Gly residues" evidence="1">
    <location>
        <begin position="300"/>
        <end position="323"/>
    </location>
</feature>